<name>A0A161HIS2_9GAMM</name>
<dbReference type="STRING" id="1300342.I596_303"/>
<protein>
    <submittedName>
        <fullName evidence="2">Wall associated protein</fullName>
    </submittedName>
</protein>
<feature type="compositionally biased region" description="Low complexity" evidence="1">
    <location>
        <begin position="41"/>
        <end position="51"/>
    </location>
</feature>
<gene>
    <name evidence="2" type="ORF">I596_303</name>
</gene>
<keyword evidence="3" id="KW-1185">Reference proteome</keyword>
<accession>A0A161HIS2</accession>
<dbReference type="PANTHER" id="PTHR32305:SF15">
    <property type="entry name" value="PROTEIN RHSA-RELATED"/>
    <property type="match status" value="1"/>
</dbReference>
<dbReference type="Pfam" id="PF05593">
    <property type="entry name" value="RHS_repeat"/>
    <property type="match status" value="1"/>
</dbReference>
<evidence type="ECO:0000313" key="3">
    <source>
        <dbReference type="Proteomes" id="UP000076830"/>
    </source>
</evidence>
<proteinExistence type="predicted"/>
<dbReference type="Gene3D" id="2.180.10.10">
    <property type="entry name" value="RHS repeat-associated core"/>
    <property type="match status" value="1"/>
</dbReference>
<dbReference type="PANTHER" id="PTHR32305">
    <property type="match status" value="1"/>
</dbReference>
<dbReference type="InterPro" id="IPR022385">
    <property type="entry name" value="Rhs_assc_core"/>
</dbReference>
<evidence type="ECO:0000313" key="2">
    <source>
        <dbReference type="EMBL" id="ANB16340.1"/>
    </source>
</evidence>
<evidence type="ECO:0000256" key="1">
    <source>
        <dbReference type="SAM" id="MobiDB-lite"/>
    </source>
</evidence>
<dbReference type="NCBIfam" id="TIGR01643">
    <property type="entry name" value="YD_repeat_2x"/>
    <property type="match status" value="1"/>
</dbReference>
<dbReference type="EMBL" id="CP015249">
    <property type="protein sequence ID" value="ANB16340.1"/>
    <property type="molecule type" value="Genomic_DNA"/>
</dbReference>
<dbReference type="Proteomes" id="UP000076830">
    <property type="component" value="Chromosome"/>
</dbReference>
<dbReference type="NCBIfam" id="TIGR03696">
    <property type="entry name" value="Rhs_assc_core"/>
    <property type="match status" value="1"/>
</dbReference>
<organism evidence="2 3">
    <name type="scientific">Dokdonella koreensis DS-123</name>
    <dbReference type="NCBI Taxonomy" id="1300342"/>
    <lineage>
        <taxon>Bacteria</taxon>
        <taxon>Pseudomonadati</taxon>
        <taxon>Pseudomonadota</taxon>
        <taxon>Gammaproteobacteria</taxon>
        <taxon>Lysobacterales</taxon>
        <taxon>Rhodanobacteraceae</taxon>
        <taxon>Dokdonella</taxon>
    </lineage>
</organism>
<dbReference type="RefSeq" id="WP_083965282.1">
    <property type="nucleotide sequence ID" value="NZ_CP015249.1"/>
</dbReference>
<dbReference type="KEGG" id="dko:I596_303"/>
<sequence length="1661" mass="180629">MSVPDRVLRGLRPSGGLIVAVWGLLALAVPVLGVAAPPVGPPGADAPSAAVSERECTGDDDDEETCVRGGAYASPFQEYADRLRSAQEVSPLTSELLGDSVNLHDGQTSFTNVDIDVPGNGLPVQLRRRLSITRLGVGEQIFGGFGNWDVDVPYIVATLPASDGWSGRCSTPFKPVVTGDIRLEDFWSGVSVHVPGGIDSELYYLPGSGSTLHPTDGTTYRWTTSDHSVFHCSVGTSGETFHMITPEGTKYTFDTLVSRTITTLRIPWITTYGFTNQTRQRRYLLASKVEDRYGNRVEYSYNGSGYPTLIRSYPVGETTIPDRQIALTYTDNRVTSATAHGRTWTYEYTSGLRYVYLPTDVDIPTGLRPRWSYEYVGDRVIQPQIWDGSTTNCTGPPNDTGYYEVKIDHPGGAHGDFVFDYHRLARTGVDVGLGCLNPGGPVPRFKLLIPYFADNFALQTKTLSGAGLLPLTWQYFYDAGTPTVGWPGMCNSTTAPCSAQPAERWVQVTEPDATKKRYRFGIKYKENFGRLLGTETHAAGTTGTLLASTDTVYYTGTASPFPNRYGFPSGTNEDIQQLIRPVTSRSETRQGVTFTASTPVGQFDRFARPLQVTRASGLGYTRTETITYVDKTSTAGGAANVWILGRIGTKTISGFGAAAESYTYHAATLDRNTETRFGTPQRTLGWHADGMLHWVQDGASQQTTLTNYYRGVPRTITYADGTYQEATLNAFGQITSVRNEAGYTTSYSYTNDGRLSGISYPAGDTVAWTPTTVAFVPTTDSSLGVSGTHWRQTVTTGTGRKTVDLDALWRPVTTLEEDTSNGLTRRYVARGFDHAGRETFASYPSAGLSTTGTWTTYDALGRPTLIQANSELGNLNTQIAYLSGFEKQVTNPRNFVTTTRYQVFDQPSEEAPYQIDDVFGTTTIHRNVLGAPTSMVRTGSYTYPGTSTPIGLSRTTSYVYDTAQRLCKTVEPESGATIVAYDLADNVQWLATGQTLTGTTTCNNTSPGTLPGVANLTYDARNRLKDTLYSGASTPNIFRTYTPDGLLNTVVSDGSTRAYTYTRRRLPLTETLTLTGLAAGSWTITHGWHARGQAASLTYPDGLRVEYAPNGLGQPTQAVGMPGSINYATNATYHPNGEIAGFTYGNGVTYSMTPNARGLPQAVSHGTYVQDSYAWDPNGNVASITDTRTSVIQPRTRSMTYDARDRVETTTYAYNGRTFTYGYDLLDNLRTTRETPGGRNHRHEYAADGRLTRLVDPAAPSTAVIGYTYDARGNATSRTSATGFVPNTTAIVVDDANRIRSATVGADTETYTYDGLGRRTRSTTSFGTLMHFYSQDGTLLLWENPASVAKSQQYNIYLGTKRIARRHSTGPVYVHTDHLGSLLAETSVTPVTLVSSSPHWEPYGAPAGGAFWGGLQFAGHYQDGTTRLTYMQQRYYDPYAGRFLAVDPVATSPGSFNRYWYANNNPYKYVDPDGRWTCSASGKQCENFEAGLGAVKQASESSRLSNIERKTLAAVVSAFGEKGDDSVRISFEDTAGRDGGSAQYLTDGESGKAYTQIRISKNNISGGGDYAVRLGGAIAHEGQHAADNIGRGRSINSRAERMQTEINSYISEALFNKGINYIGSGRLWTPIHGIKERGILDAANDSVNSSCAPVPQSASCN</sequence>
<reference evidence="2 3" key="1">
    <citation type="submission" date="2016-04" db="EMBL/GenBank/DDBJ databases">
        <title>Complete genome sequence of Dokdonella koreensis DS-123T.</title>
        <authorList>
            <person name="Kim J.F."/>
            <person name="Lee H."/>
            <person name="Kwak M.-J."/>
        </authorList>
    </citation>
    <scope>NUCLEOTIDE SEQUENCE [LARGE SCALE GENOMIC DNA]</scope>
    <source>
        <strain evidence="2 3">DS-123</strain>
    </source>
</reference>
<dbReference type="PATRIC" id="fig|1300342.3.peg.293"/>
<dbReference type="InterPro" id="IPR031325">
    <property type="entry name" value="RHS_repeat"/>
</dbReference>
<dbReference type="OrthoDB" id="6904246at2"/>
<feature type="region of interest" description="Disordered" evidence="1">
    <location>
        <begin position="41"/>
        <end position="63"/>
    </location>
</feature>
<dbReference type="InterPro" id="IPR050708">
    <property type="entry name" value="T6SS_VgrG/RHS"/>
</dbReference>
<dbReference type="InterPro" id="IPR006530">
    <property type="entry name" value="YD"/>
</dbReference>